<evidence type="ECO:0000313" key="1">
    <source>
        <dbReference type="EMBL" id="KAK8488295.1"/>
    </source>
</evidence>
<evidence type="ECO:0000313" key="2">
    <source>
        <dbReference type="Proteomes" id="UP001472677"/>
    </source>
</evidence>
<protein>
    <submittedName>
        <fullName evidence="1">Uncharacterized protein</fullName>
    </submittedName>
</protein>
<gene>
    <name evidence="1" type="ORF">V6N12_042776</name>
</gene>
<dbReference type="Proteomes" id="UP001472677">
    <property type="component" value="Unassembled WGS sequence"/>
</dbReference>
<organism evidence="1 2">
    <name type="scientific">Hibiscus sabdariffa</name>
    <name type="common">roselle</name>
    <dbReference type="NCBI Taxonomy" id="183260"/>
    <lineage>
        <taxon>Eukaryota</taxon>
        <taxon>Viridiplantae</taxon>
        <taxon>Streptophyta</taxon>
        <taxon>Embryophyta</taxon>
        <taxon>Tracheophyta</taxon>
        <taxon>Spermatophyta</taxon>
        <taxon>Magnoliopsida</taxon>
        <taxon>eudicotyledons</taxon>
        <taxon>Gunneridae</taxon>
        <taxon>Pentapetalae</taxon>
        <taxon>rosids</taxon>
        <taxon>malvids</taxon>
        <taxon>Malvales</taxon>
        <taxon>Malvaceae</taxon>
        <taxon>Malvoideae</taxon>
        <taxon>Hibiscus</taxon>
    </lineage>
</organism>
<sequence>MKVEGGTVLRRLEGVSVCAPVADVMGYRWKIGVVMRVMVGDCDDDDGVKVGGSFCRYWLVTLGSVGACRQLLVQQAGTVGAGVVGWRCKHGRVAATRVQLSRAIVGVGLLGLQK</sequence>
<accession>A0ABR2A6R7</accession>
<keyword evidence="2" id="KW-1185">Reference proteome</keyword>
<comment type="caution">
    <text evidence="1">The sequence shown here is derived from an EMBL/GenBank/DDBJ whole genome shotgun (WGS) entry which is preliminary data.</text>
</comment>
<name>A0ABR2A6R7_9ROSI</name>
<dbReference type="EMBL" id="JBBPBM010001021">
    <property type="protein sequence ID" value="KAK8488295.1"/>
    <property type="molecule type" value="Genomic_DNA"/>
</dbReference>
<reference evidence="1 2" key="1">
    <citation type="journal article" date="2024" name="G3 (Bethesda)">
        <title>Genome assembly of Hibiscus sabdariffa L. provides insights into metabolisms of medicinal natural products.</title>
        <authorList>
            <person name="Kim T."/>
        </authorList>
    </citation>
    <scope>NUCLEOTIDE SEQUENCE [LARGE SCALE GENOMIC DNA]</scope>
    <source>
        <strain evidence="1">TK-2024</strain>
        <tissue evidence="1">Old leaves</tissue>
    </source>
</reference>
<proteinExistence type="predicted"/>